<feature type="coiled-coil region" evidence="1">
    <location>
        <begin position="57"/>
        <end position="105"/>
    </location>
</feature>
<feature type="chain" id="PRO_5035888044" evidence="3">
    <location>
        <begin position="16"/>
        <end position="201"/>
    </location>
</feature>
<accession>A0A8S3UM87</accession>
<evidence type="ECO:0000256" key="2">
    <source>
        <dbReference type="SAM" id="MobiDB-lite"/>
    </source>
</evidence>
<evidence type="ECO:0000313" key="5">
    <source>
        <dbReference type="Proteomes" id="UP000683360"/>
    </source>
</evidence>
<sequence length="201" mass="23405">MWLLVLTILSNICFGFLLDVRTQSSRNAEFIDEDLVTILDAKVKALSSNYHNLLITVQNDRSEIDSLNKQNQVLNQRLNKTEDNVEKLITNEESLTHQILALQNNSLQQQRELDKEKSTSKKSRNSMESSFTLLNNLLQELTNSTSIGFENLNDNVLKEKQLLIVRDEMRKFEKRIKQRINSSRGKTGRCIYAFYVYRPTF</sequence>
<name>A0A8S3UM87_MYTED</name>
<comment type="caution">
    <text evidence="4">The sequence shown here is derived from an EMBL/GenBank/DDBJ whole genome shotgun (WGS) entry which is preliminary data.</text>
</comment>
<feature type="region of interest" description="Disordered" evidence="2">
    <location>
        <begin position="108"/>
        <end position="127"/>
    </location>
</feature>
<keyword evidence="1" id="KW-0175">Coiled coil</keyword>
<organism evidence="4 5">
    <name type="scientific">Mytilus edulis</name>
    <name type="common">Blue mussel</name>
    <dbReference type="NCBI Taxonomy" id="6550"/>
    <lineage>
        <taxon>Eukaryota</taxon>
        <taxon>Metazoa</taxon>
        <taxon>Spiralia</taxon>
        <taxon>Lophotrochozoa</taxon>
        <taxon>Mollusca</taxon>
        <taxon>Bivalvia</taxon>
        <taxon>Autobranchia</taxon>
        <taxon>Pteriomorphia</taxon>
        <taxon>Mytilida</taxon>
        <taxon>Mytiloidea</taxon>
        <taxon>Mytilidae</taxon>
        <taxon>Mytilinae</taxon>
        <taxon>Mytilus</taxon>
    </lineage>
</organism>
<dbReference type="EMBL" id="CAJPWZ010002753">
    <property type="protein sequence ID" value="CAG2244990.1"/>
    <property type="molecule type" value="Genomic_DNA"/>
</dbReference>
<evidence type="ECO:0000256" key="1">
    <source>
        <dbReference type="SAM" id="Coils"/>
    </source>
</evidence>
<keyword evidence="5" id="KW-1185">Reference proteome</keyword>
<evidence type="ECO:0000313" key="4">
    <source>
        <dbReference type="EMBL" id="CAG2244990.1"/>
    </source>
</evidence>
<gene>
    <name evidence="4" type="ORF">MEDL_57029</name>
</gene>
<feature type="signal peptide" evidence="3">
    <location>
        <begin position="1"/>
        <end position="15"/>
    </location>
</feature>
<keyword evidence="3" id="KW-0732">Signal</keyword>
<dbReference type="AlphaFoldDB" id="A0A8S3UM87"/>
<evidence type="ECO:0000256" key="3">
    <source>
        <dbReference type="SAM" id="SignalP"/>
    </source>
</evidence>
<reference evidence="4" key="1">
    <citation type="submission" date="2021-03" db="EMBL/GenBank/DDBJ databases">
        <authorList>
            <person name="Bekaert M."/>
        </authorList>
    </citation>
    <scope>NUCLEOTIDE SEQUENCE</scope>
</reference>
<proteinExistence type="predicted"/>
<dbReference type="Proteomes" id="UP000683360">
    <property type="component" value="Unassembled WGS sequence"/>
</dbReference>
<protein>
    <submittedName>
        <fullName evidence="4">Uncharacterized protein</fullName>
    </submittedName>
</protein>